<organism evidence="2 3">
    <name type="scientific">Pacificibacter maritimus</name>
    <dbReference type="NCBI Taxonomy" id="762213"/>
    <lineage>
        <taxon>Bacteria</taxon>
        <taxon>Pseudomonadati</taxon>
        <taxon>Pseudomonadota</taxon>
        <taxon>Alphaproteobacteria</taxon>
        <taxon>Rhodobacterales</taxon>
        <taxon>Roseobacteraceae</taxon>
        <taxon>Pacificibacter</taxon>
    </lineage>
</organism>
<dbReference type="Proteomes" id="UP000269689">
    <property type="component" value="Unassembled WGS sequence"/>
</dbReference>
<dbReference type="PANTHER" id="PTHR33570:SF2">
    <property type="entry name" value="CARBOXYMUCONOLACTONE DECARBOXYLASE-LIKE DOMAIN-CONTAINING PROTEIN"/>
    <property type="match status" value="1"/>
</dbReference>
<name>A0A3N4UUE0_9RHOB</name>
<dbReference type="InterPro" id="IPR052512">
    <property type="entry name" value="4CMD/NDH-1_regulator"/>
</dbReference>
<dbReference type="OrthoDB" id="9801400at2"/>
<dbReference type="RefSeq" id="WP_123791349.1">
    <property type="nucleotide sequence ID" value="NZ_RKQK01000001.1"/>
</dbReference>
<gene>
    <name evidence="2" type="ORF">EDD53_0212</name>
</gene>
<evidence type="ECO:0000259" key="1">
    <source>
        <dbReference type="Pfam" id="PF02627"/>
    </source>
</evidence>
<dbReference type="InterPro" id="IPR029032">
    <property type="entry name" value="AhpD-like"/>
</dbReference>
<evidence type="ECO:0000313" key="3">
    <source>
        <dbReference type="Proteomes" id="UP000269689"/>
    </source>
</evidence>
<keyword evidence="3" id="KW-1185">Reference proteome</keyword>
<feature type="domain" description="Carboxymuconolactone decarboxylase-like" evidence="1">
    <location>
        <begin position="43"/>
        <end position="125"/>
    </location>
</feature>
<reference evidence="2 3" key="1">
    <citation type="submission" date="2018-11" db="EMBL/GenBank/DDBJ databases">
        <title>Genomic Encyclopedia of Type Strains, Phase IV (KMG-IV): sequencing the most valuable type-strain genomes for metagenomic binning, comparative biology and taxonomic classification.</title>
        <authorList>
            <person name="Goeker M."/>
        </authorList>
    </citation>
    <scope>NUCLEOTIDE SEQUENCE [LARGE SCALE GENOMIC DNA]</scope>
    <source>
        <strain evidence="2 3">DSM 104731</strain>
    </source>
</reference>
<accession>A0A3N4UUE0</accession>
<dbReference type="Gene3D" id="1.20.1290.10">
    <property type="entry name" value="AhpD-like"/>
    <property type="match status" value="1"/>
</dbReference>
<sequence>MNDFKKLFEDMTAQGQKMAEAFNPALKDFEMPKLDKLFPTLSKDQMDMLWGTKLNPEGLDAKTRLLVVLAGQTVLGVQAEAPFKAVLRNALKAGATQQQIGETITQMSMLGGLPAMSKALGLAAEVFAEKQEDSA</sequence>
<protein>
    <submittedName>
        <fullName evidence="2">4-carboxymuconolactone decarboxylase</fullName>
    </submittedName>
</protein>
<comment type="caution">
    <text evidence="2">The sequence shown here is derived from an EMBL/GenBank/DDBJ whole genome shotgun (WGS) entry which is preliminary data.</text>
</comment>
<dbReference type="AlphaFoldDB" id="A0A3N4UUE0"/>
<dbReference type="GO" id="GO:0051920">
    <property type="term" value="F:peroxiredoxin activity"/>
    <property type="evidence" value="ECO:0007669"/>
    <property type="project" value="InterPro"/>
</dbReference>
<dbReference type="PANTHER" id="PTHR33570">
    <property type="entry name" value="4-CARBOXYMUCONOLACTONE DECARBOXYLASE FAMILY PROTEIN"/>
    <property type="match status" value="1"/>
</dbReference>
<dbReference type="EMBL" id="RKQK01000001">
    <property type="protein sequence ID" value="RPE71099.1"/>
    <property type="molecule type" value="Genomic_DNA"/>
</dbReference>
<dbReference type="SUPFAM" id="SSF69118">
    <property type="entry name" value="AhpD-like"/>
    <property type="match status" value="1"/>
</dbReference>
<evidence type="ECO:0000313" key="2">
    <source>
        <dbReference type="EMBL" id="RPE71099.1"/>
    </source>
</evidence>
<dbReference type="InterPro" id="IPR003779">
    <property type="entry name" value="CMD-like"/>
</dbReference>
<dbReference type="Pfam" id="PF02627">
    <property type="entry name" value="CMD"/>
    <property type="match status" value="1"/>
</dbReference>
<proteinExistence type="predicted"/>